<name>A0ABQ6GEY9_9BACL</name>
<dbReference type="SUPFAM" id="SSF109854">
    <property type="entry name" value="DinB/YfiT-like putative metalloenzymes"/>
    <property type="match status" value="1"/>
</dbReference>
<protein>
    <recommendedName>
        <fullName evidence="5">Damage-inducible protein DinB</fullName>
    </recommendedName>
</protein>
<dbReference type="RefSeq" id="WP_284238647.1">
    <property type="nucleotide sequence ID" value="NZ_BSSQ01000010.1"/>
</dbReference>
<comment type="caution">
    <text evidence="3">The sequence shown here is derived from an EMBL/GenBank/DDBJ whole genome shotgun (WGS) entry which is preliminary data.</text>
</comment>
<dbReference type="Gene3D" id="1.20.120.450">
    <property type="entry name" value="dinb family like domain"/>
    <property type="match status" value="1"/>
</dbReference>
<gene>
    <name evidence="3" type="primary">yisT</name>
    <name evidence="3" type="ORF">MU1_22310</name>
</gene>
<proteinExistence type="inferred from homology"/>
<accession>A0ABQ6GEY9</accession>
<comment type="similarity">
    <text evidence="1">Belongs to the DinB family.</text>
</comment>
<evidence type="ECO:0000256" key="2">
    <source>
        <dbReference type="ARBA" id="ARBA00022723"/>
    </source>
</evidence>
<reference evidence="3 4" key="1">
    <citation type="submission" date="2023-03" db="EMBL/GenBank/DDBJ databases">
        <title>Draft genome sequence of the bacteria which degrade cell wall of Tricholomamatutake.</title>
        <authorList>
            <person name="Konishi Y."/>
            <person name="Fukuta Y."/>
            <person name="Shirasaka N."/>
        </authorList>
    </citation>
    <scope>NUCLEOTIDE SEQUENCE [LARGE SCALE GENOMIC DNA]</scope>
    <source>
        <strain evidence="4">mu1</strain>
    </source>
</reference>
<dbReference type="PANTHER" id="PTHR37302">
    <property type="entry name" value="SLR1116 PROTEIN"/>
    <property type="match status" value="1"/>
</dbReference>
<evidence type="ECO:0008006" key="5">
    <source>
        <dbReference type="Google" id="ProtNLM"/>
    </source>
</evidence>
<evidence type="ECO:0000313" key="4">
    <source>
        <dbReference type="Proteomes" id="UP001157114"/>
    </source>
</evidence>
<evidence type="ECO:0000313" key="3">
    <source>
        <dbReference type="EMBL" id="GLX67886.1"/>
    </source>
</evidence>
<keyword evidence="4" id="KW-1185">Reference proteome</keyword>
<organism evidence="3 4">
    <name type="scientific">Paenibacillus glycanilyticus</name>
    <dbReference type="NCBI Taxonomy" id="126569"/>
    <lineage>
        <taxon>Bacteria</taxon>
        <taxon>Bacillati</taxon>
        <taxon>Bacillota</taxon>
        <taxon>Bacilli</taxon>
        <taxon>Bacillales</taxon>
        <taxon>Paenibacillaceae</taxon>
        <taxon>Paenibacillus</taxon>
    </lineage>
</organism>
<dbReference type="InterPro" id="IPR007837">
    <property type="entry name" value="DinB"/>
</dbReference>
<dbReference type="Proteomes" id="UP001157114">
    <property type="component" value="Unassembled WGS sequence"/>
</dbReference>
<sequence>MKELINQYRYHEWANEALLRHLETLPDEVFTAPVQNVFASIAEVFGHLAGAEEVWSARMMNTEVPPLAIKPFRTVQDAATDLARLHKQFIHWLEQQDDESRLISYRTTKGEPFTNRMDDIVLHVMNHGTYHRGNIASMIRQLGYTGVSIDYIIYARSRD</sequence>
<dbReference type="Pfam" id="PF05163">
    <property type="entry name" value="DinB"/>
    <property type="match status" value="1"/>
</dbReference>
<dbReference type="PANTHER" id="PTHR37302:SF1">
    <property type="entry name" value="PROTEIN DINB"/>
    <property type="match status" value="1"/>
</dbReference>
<dbReference type="InterPro" id="IPR034660">
    <property type="entry name" value="DinB/YfiT-like"/>
</dbReference>
<evidence type="ECO:0000256" key="1">
    <source>
        <dbReference type="ARBA" id="ARBA00008635"/>
    </source>
</evidence>
<keyword evidence="2" id="KW-0479">Metal-binding</keyword>
<dbReference type="EMBL" id="BSSQ01000010">
    <property type="protein sequence ID" value="GLX67886.1"/>
    <property type="molecule type" value="Genomic_DNA"/>
</dbReference>